<dbReference type="CDD" id="cd12797">
    <property type="entry name" value="M23_peptidase"/>
    <property type="match status" value="1"/>
</dbReference>
<accession>A0AAP5MAY8</accession>
<dbReference type="PANTHER" id="PTHR21666">
    <property type="entry name" value="PEPTIDASE-RELATED"/>
    <property type="match status" value="1"/>
</dbReference>
<comment type="caution">
    <text evidence="4">The sequence shown here is derived from an EMBL/GenBank/DDBJ whole genome shotgun (WGS) entry which is preliminary data.</text>
</comment>
<feature type="region of interest" description="Disordered" evidence="2">
    <location>
        <begin position="100"/>
        <end position="140"/>
    </location>
</feature>
<proteinExistence type="predicted"/>
<dbReference type="Pfam" id="PF01551">
    <property type="entry name" value="Peptidase_M23"/>
    <property type="match status" value="1"/>
</dbReference>
<dbReference type="InterPro" id="IPR016047">
    <property type="entry name" value="M23ase_b-sheet_dom"/>
</dbReference>
<protein>
    <submittedName>
        <fullName evidence="4">M23 family metallopeptidase</fullName>
    </submittedName>
</protein>
<sequence>MKQRNNSAHNRSQNSWQRSLPAQSLCWLGSFSLLSGGLVYGQTEPAAIDNIVPTVENSASEAPVKVKFQQNHSVSTPEVGRPELEFSQRRARLRQRLNKGDIAQSANSPQKHEASEPTVFVRKSKPQVETSTPEAGESSFKAKLEASVIHKYQKPQVDPTASTTEGSSAGNIAQKAKPSSVTAENQKDYNNAYIDPNDYSNGTVHKYQAPDSVVITERSSGCRTILAQGQNVLSSLCAKSPSQNQPLADSDTKLQGKHVPGWIGRSQTAHSVTVTSDKDVSGGETRIVPRWNRIASGVTRSSRIASSGVTKSDYRTNRAISNNFISTTTVTDHPAPQGGALSAPLTADNVAPRPSTVAYNIPLASTLPQIAYSGGLTSGVAGLLFPLPIPAQITSFFGWRTHPITGDRRFHAGTDLGASTGTPVLAAYPGTVDTADYVGGYGLTVILNHNNAQQTLYGHMSQLLVQPGQVVQQGTVIGLVGSTGNSTGPHLHFEVRNLTPEGWVATDPGVQLETAMSQLVQTLQTAHVTQPTEPQNPPTKRVN</sequence>
<dbReference type="InterPro" id="IPR011055">
    <property type="entry name" value="Dup_hybrid_motif"/>
</dbReference>
<feature type="region of interest" description="Disordered" evidence="2">
    <location>
        <begin position="153"/>
        <end position="184"/>
    </location>
</feature>
<evidence type="ECO:0000256" key="2">
    <source>
        <dbReference type="SAM" id="MobiDB-lite"/>
    </source>
</evidence>
<dbReference type="InterPro" id="IPR050570">
    <property type="entry name" value="Cell_wall_metabolism_enzyme"/>
</dbReference>
<evidence type="ECO:0000256" key="1">
    <source>
        <dbReference type="ARBA" id="ARBA00022729"/>
    </source>
</evidence>
<dbReference type="AlphaFoldDB" id="A0AAP5MAY8"/>
<evidence type="ECO:0000259" key="3">
    <source>
        <dbReference type="Pfam" id="PF01551"/>
    </source>
</evidence>
<dbReference type="SUPFAM" id="SSF51261">
    <property type="entry name" value="Duplicated hybrid motif"/>
    <property type="match status" value="1"/>
</dbReference>
<dbReference type="Gene3D" id="2.70.70.10">
    <property type="entry name" value="Glucose Permease (Domain IIA)"/>
    <property type="match status" value="1"/>
</dbReference>
<organism evidence="4 5">
    <name type="scientific">Aetokthonos hydrillicola Thurmond2011</name>
    <dbReference type="NCBI Taxonomy" id="2712845"/>
    <lineage>
        <taxon>Bacteria</taxon>
        <taxon>Bacillati</taxon>
        <taxon>Cyanobacteriota</taxon>
        <taxon>Cyanophyceae</taxon>
        <taxon>Nostocales</taxon>
        <taxon>Hapalosiphonaceae</taxon>
        <taxon>Aetokthonos</taxon>
    </lineage>
</organism>
<gene>
    <name evidence="4" type="ORF">G7B40_029380</name>
</gene>
<dbReference type="EMBL" id="JAALHA020000019">
    <property type="protein sequence ID" value="MDR9898640.1"/>
    <property type="molecule type" value="Genomic_DNA"/>
</dbReference>
<feature type="domain" description="M23ase beta-sheet core" evidence="3">
    <location>
        <begin position="409"/>
        <end position="497"/>
    </location>
</feature>
<dbReference type="PANTHER" id="PTHR21666:SF289">
    <property type="entry name" value="L-ALA--D-GLU ENDOPEPTIDASE"/>
    <property type="match status" value="1"/>
</dbReference>
<name>A0AAP5MAY8_9CYAN</name>
<evidence type="ECO:0000313" key="5">
    <source>
        <dbReference type="Proteomes" id="UP000667802"/>
    </source>
</evidence>
<reference evidence="5" key="1">
    <citation type="journal article" date="2021" name="Science">
        <title>Hunting the eagle killer: A cyanobacterial neurotoxin causes vacuolar myelinopathy.</title>
        <authorList>
            <person name="Breinlinger S."/>
            <person name="Phillips T.J."/>
            <person name="Haram B.N."/>
            <person name="Mares J."/>
            <person name="Martinez Yerena J.A."/>
            <person name="Hrouzek P."/>
            <person name="Sobotka R."/>
            <person name="Henderson W.M."/>
            <person name="Schmieder P."/>
            <person name="Williams S.M."/>
            <person name="Lauderdale J.D."/>
            <person name="Wilde H.D."/>
            <person name="Gerrin W."/>
            <person name="Kust A."/>
            <person name="Washington J.W."/>
            <person name="Wagner C."/>
            <person name="Geier B."/>
            <person name="Liebeke M."/>
            <person name="Enke H."/>
            <person name="Niedermeyer T.H.J."/>
            <person name="Wilde S.B."/>
        </authorList>
    </citation>
    <scope>NUCLEOTIDE SEQUENCE [LARGE SCALE GENOMIC DNA]</scope>
    <source>
        <strain evidence="5">Thurmond2011</strain>
    </source>
</reference>
<feature type="compositionally biased region" description="Polar residues" evidence="2">
    <location>
        <begin position="159"/>
        <end position="184"/>
    </location>
</feature>
<dbReference type="GO" id="GO:0004222">
    <property type="term" value="F:metalloendopeptidase activity"/>
    <property type="evidence" value="ECO:0007669"/>
    <property type="project" value="TreeGrafter"/>
</dbReference>
<dbReference type="Proteomes" id="UP000667802">
    <property type="component" value="Unassembled WGS sequence"/>
</dbReference>
<keyword evidence="5" id="KW-1185">Reference proteome</keyword>
<dbReference type="RefSeq" id="WP_208339413.1">
    <property type="nucleotide sequence ID" value="NZ_CAWQFN010000531.1"/>
</dbReference>
<keyword evidence="1" id="KW-0732">Signal</keyword>
<evidence type="ECO:0000313" key="4">
    <source>
        <dbReference type="EMBL" id="MDR9898640.1"/>
    </source>
</evidence>